<dbReference type="RefSeq" id="WP_094604079.1">
    <property type="nucleotide sequence ID" value="NZ_CP155573.1"/>
</dbReference>
<keyword evidence="3" id="KW-1185">Reference proteome</keyword>
<feature type="domain" description="DUF1638" evidence="1">
    <location>
        <begin position="31"/>
        <end position="193"/>
    </location>
</feature>
<protein>
    <recommendedName>
        <fullName evidence="1">DUF1638 domain-containing protein</fullName>
    </recommendedName>
</protein>
<accession>A0ABZ3ISB8</accession>
<gene>
    <name evidence="2" type="ORF">SPSIL_045140</name>
</gene>
<organism evidence="2 3">
    <name type="scientific">Sporomusa silvacetica DSM 10669</name>
    <dbReference type="NCBI Taxonomy" id="1123289"/>
    <lineage>
        <taxon>Bacteria</taxon>
        <taxon>Bacillati</taxon>
        <taxon>Bacillota</taxon>
        <taxon>Negativicutes</taxon>
        <taxon>Selenomonadales</taxon>
        <taxon>Sporomusaceae</taxon>
        <taxon>Sporomusa</taxon>
    </lineage>
</organism>
<proteinExistence type="predicted"/>
<sequence>MQTVILACQTMRDEVELALQQLGISYPVVYMESGLHNSPELLHQKVQEQIDAFDTADVILMAYGCCGNGLVGIKSTKAKLVIPRIDDCISLLLGSKKERESIPNGICTYFVTKGWLDPEGNVMWSYREWIERYGEQKALRIIKKMLNNYTRFMIIDTGAYSIESVMPKIKEFCEKSNMQYDVTPGSLRLLRLLLTGPWDSEFLVLNPGQESLLIDFYPQLASVDAH</sequence>
<dbReference type="Proteomes" id="UP000216752">
    <property type="component" value="Chromosome"/>
</dbReference>
<dbReference type="Pfam" id="PF07796">
    <property type="entry name" value="DUF1638"/>
    <property type="match status" value="1"/>
</dbReference>
<reference evidence="2" key="1">
    <citation type="submission" date="2024-05" db="EMBL/GenBank/DDBJ databases">
        <title>Isolation and characterization of Sporomusa carbonis sp. nov., a carboxydotrophic hydrogenogen in the genus of Sporomusa isolated from a charcoal burning pile.</title>
        <authorList>
            <person name="Boeer T."/>
            <person name="Rosenbaum F."/>
            <person name="Eysell L."/>
            <person name="Mueller V."/>
            <person name="Daniel R."/>
            <person name="Poehlein A."/>
        </authorList>
    </citation>
    <scope>NUCLEOTIDE SEQUENCE [LARGE SCALE GENOMIC DNA]</scope>
    <source>
        <strain evidence="2">DSM 10669</strain>
    </source>
</reference>
<evidence type="ECO:0000259" key="1">
    <source>
        <dbReference type="Pfam" id="PF07796"/>
    </source>
</evidence>
<dbReference type="InterPro" id="IPR012437">
    <property type="entry name" value="DUF1638"/>
</dbReference>
<name>A0ABZ3ISB8_9FIRM</name>
<evidence type="ECO:0000313" key="2">
    <source>
        <dbReference type="EMBL" id="XFO68294.1"/>
    </source>
</evidence>
<evidence type="ECO:0000313" key="3">
    <source>
        <dbReference type="Proteomes" id="UP000216752"/>
    </source>
</evidence>
<dbReference type="EMBL" id="CP155573">
    <property type="protein sequence ID" value="XFO68294.1"/>
    <property type="molecule type" value="Genomic_DNA"/>
</dbReference>